<dbReference type="InterPro" id="IPR037523">
    <property type="entry name" value="VOC_core"/>
</dbReference>
<dbReference type="PANTHER" id="PTHR43048:SF5">
    <property type="entry name" value="BLR5325 PROTEIN"/>
    <property type="match status" value="1"/>
</dbReference>
<protein>
    <submittedName>
        <fullName evidence="3">VOC family protein</fullName>
    </submittedName>
</protein>
<dbReference type="Pfam" id="PF00903">
    <property type="entry name" value="Glyoxalase"/>
    <property type="match status" value="1"/>
</dbReference>
<dbReference type="InterPro" id="IPR029068">
    <property type="entry name" value="Glyas_Bleomycin-R_OHBP_Dase"/>
</dbReference>
<feature type="domain" description="VOC" evidence="2">
    <location>
        <begin position="21"/>
        <end position="147"/>
    </location>
</feature>
<dbReference type="EMBL" id="CP095049">
    <property type="protein sequence ID" value="UOQ52219.1"/>
    <property type="molecule type" value="Genomic_DNA"/>
</dbReference>
<keyword evidence="4" id="KW-1185">Reference proteome</keyword>
<dbReference type="Gene3D" id="3.10.180.10">
    <property type="entry name" value="2,3-Dihydroxybiphenyl 1,2-Dioxygenase, domain 1"/>
    <property type="match status" value="1"/>
</dbReference>
<dbReference type="RefSeq" id="WP_244715984.1">
    <property type="nucleotide sequence ID" value="NZ_CP095049.1"/>
</dbReference>
<dbReference type="SUPFAM" id="SSF54593">
    <property type="entry name" value="Glyoxalase/Bleomycin resistance protein/Dihydroxybiphenyl dioxygenase"/>
    <property type="match status" value="1"/>
</dbReference>
<dbReference type="PANTHER" id="PTHR43048">
    <property type="entry name" value="METHYLMALONYL-COA EPIMERASE"/>
    <property type="match status" value="1"/>
</dbReference>
<dbReference type="InterPro" id="IPR004360">
    <property type="entry name" value="Glyas_Fos-R_dOase_dom"/>
</dbReference>
<proteinExistence type="predicted"/>
<keyword evidence="1" id="KW-0479">Metal-binding</keyword>
<reference evidence="3 4" key="1">
    <citation type="submission" date="2022-04" db="EMBL/GenBank/DDBJ databases">
        <title>Hymenobacter sp. isolated from the air.</title>
        <authorList>
            <person name="Won M."/>
            <person name="Lee C.-M."/>
            <person name="Woen H.-Y."/>
            <person name="Kwon S.-W."/>
        </authorList>
    </citation>
    <scope>NUCLEOTIDE SEQUENCE [LARGE SCALE GENOMIC DNA]</scope>
    <source>
        <strain evidence="4">5116 S-27</strain>
    </source>
</reference>
<evidence type="ECO:0000256" key="1">
    <source>
        <dbReference type="ARBA" id="ARBA00022723"/>
    </source>
</evidence>
<name>A0ABY4F6Z4_9BACT</name>
<evidence type="ECO:0000259" key="2">
    <source>
        <dbReference type="PROSITE" id="PS51819"/>
    </source>
</evidence>
<gene>
    <name evidence="3" type="ORF">MUN80_20960</name>
</gene>
<sequence length="148" mass="16250">MEYTSILLPKKNPTGPHGQLKAGHIGLRTTDYAGTLRWYTQKLGFRVLKEWTVGELQLAFLAPANDDSFWLEVLHDAAAGSAHVPAQPISSGFHHLCFEVENLDETLAALRAQGVSVVREPFTVLPIGKRCGFVADLHGNVLEFAENV</sequence>
<dbReference type="InterPro" id="IPR051785">
    <property type="entry name" value="MMCE/EMCE_epimerase"/>
</dbReference>
<evidence type="ECO:0000313" key="3">
    <source>
        <dbReference type="EMBL" id="UOQ52219.1"/>
    </source>
</evidence>
<evidence type="ECO:0000313" key="4">
    <source>
        <dbReference type="Proteomes" id="UP000831785"/>
    </source>
</evidence>
<dbReference type="Proteomes" id="UP000831785">
    <property type="component" value="Chromosome"/>
</dbReference>
<dbReference type="PROSITE" id="PS51819">
    <property type="entry name" value="VOC"/>
    <property type="match status" value="1"/>
</dbReference>
<accession>A0ABY4F6Z4</accession>
<organism evidence="3 4">
    <name type="scientific">Hymenobacter cellulosivorans</name>
    <dbReference type="NCBI Taxonomy" id="2932249"/>
    <lineage>
        <taxon>Bacteria</taxon>
        <taxon>Pseudomonadati</taxon>
        <taxon>Bacteroidota</taxon>
        <taxon>Cytophagia</taxon>
        <taxon>Cytophagales</taxon>
        <taxon>Hymenobacteraceae</taxon>
        <taxon>Hymenobacter</taxon>
    </lineage>
</organism>